<organism evidence="2 3">
    <name type="scientific">Engystomops pustulosus</name>
    <name type="common">Tungara frog</name>
    <name type="synonym">Physalaemus pustulosus</name>
    <dbReference type="NCBI Taxonomy" id="76066"/>
    <lineage>
        <taxon>Eukaryota</taxon>
        <taxon>Metazoa</taxon>
        <taxon>Chordata</taxon>
        <taxon>Craniata</taxon>
        <taxon>Vertebrata</taxon>
        <taxon>Euteleostomi</taxon>
        <taxon>Amphibia</taxon>
        <taxon>Batrachia</taxon>
        <taxon>Anura</taxon>
        <taxon>Neobatrachia</taxon>
        <taxon>Hyloidea</taxon>
        <taxon>Leptodactylidae</taxon>
        <taxon>Leiuperinae</taxon>
        <taxon>Engystomops</taxon>
    </lineage>
</organism>
<evidence type="ECO:0000313" key="2">
    <source>
        <dbReference type="EMBL" id="KAG8535392.1"/>
    </source>
</evidence>
<reference evidence="2" key="1">
    <citation type="thesis" date="2020" institute="ProQuest LLC" country="789 East Eisenhower Parkway, Ann Arbor, MI, USA">
        <title>Comparative Genomics and Chromosome Evolution.</title>
        <authorList>
            <person name="Mudd A.B."/>
        </authorList>
    </citation>
    <scope>NUCLEOTIDE SEQUENCE</scope>
    <source>
        <strain evidence="2">237g6f4</strain>
        <tissue evidence="2">Blood</tissue>
    </source>
</reference>
<dbReference type="EMBL" id="WNYA01068276">
    <property type="protein sequence ID" value="KAG8535392.1"/>
    <property type="molecule type" value="Genomic_DNA"/>
</dbReference>
<proteinExistence type="predicted"/>
<sequence>MRRKRILSKMTGRALTRLSFSLAAHFMTTSKTSSSFSMFRLSLDRMAMSSSGDSWKNSSSRVIRLKRSHKKSLAETAKRGQSNMRPSRKIAKQLLRHNFFWR</sequence>
<feature type="region of interest" description="Disordered" evidence="1">
    <location>
        <begin position="66"/>
        <end position="87"/>
    </location>
</feature>
<gene>
    <name evidence="2" type="ORF">GDO81_028649</name>
</gene>
<keyword evidence="3" id="KW-1185">Reference proteome</keyword>
<dbReference type="AlphaFoldDB" id="A0AAV6YDW0"/>
<name>A0AAV6YDW0_ENGPU</name>
<protein>
    <recommendedName>
        <fullName evidence="4">Secreted protein</fullName>
    </recommendedName>
</protein>
<accession>A0AAV6YDW0</accession>
<evidence type="ECO:0000256" key="1">
    <source>
        <dbReference type="SAM" id="MobiDB-lite"/>
    </source>
</evidence>
<comment type="caution">
    <text evidence="2">The sequence shown here is derived from an EMBL/GenBank/DDBJ whole genome shotgun (WGS) entry which is preliminary data.</text>
</comment>
<evidence type="ECO:0000313" key="3">
    <source>
        <dbReference type="Proteomes" id="UP000824782"/>
    </source>
</evidence>
<dbReference type="Proteomes" id="UP000824782">
    <property type="component" value="Unassembled WGS sequence"/>
</dbReference>
<evidence type="ECO:0008006" key="4">
    <source>
        <dbReference type="Google" id="ProtNLM"/>
    </source>
</evidence>